<evidence type="ECO:0000313" key="4">
    <source>
        <dbReference type="Proteomes" id="UP001208570"/>
    </source>
</evidence>
<feature type="compositionally biased region" description="Polar residues" evidence="2">
    <location>
        <begin position="173"/>
        <end position="187"/>
    </location>
</feature>
<feature type="compositionally biased region" description="Polar residues" evidence="2">
    <location>
        <begin position="262"/>
        <end position="272"/>
    </location>
</feature>
<keyword evidence="1" id="KW-0175">Coiled coil</keyword>
<accession>A0AAD9MWH1</accession>
<protein>
    <submittedName>
        <fullName evidence="3">Uncharacterized protein</fullName>
    </submittedName>
</protein>
<evidence type="ECO:0000256" key="2">
    <source>
        <dbReference type="SAM" id="MobiDB-lite"/>
    </source>
</evidence>
<proteinExistence type="predicted"/>
<gene>
    <name evidence="3" type="ORF">LSH36_672g00005</name>
</gene>
<reference evidence="3" key="1">
    <citation type="journal article" date="2023" name="Mol. Biol. Evol.">
        <title>Third-Generation Sequencing Reveals the Adaptive Role of the Epigenome in Three Deep-Sea Polychaetes.</title>
        <authorList>
            <person name="Perez M."/>
            <person name="Aroh O."/>
            <person name="Sun Y."/>
            <person name="Lan Y."/>
            <person name="Juniper S.K."/>
            <person name="Young C.R."/>
            <person name="Angers B."/>
            <person name="Qian P.Y."/>
        </authorList>
    </citation>
    <scope>NUCLEOTIDE SEQUENCE</scope>
    <source>
        <strain evidence="3">P08H-3</strain>
    </source>
</reference>
<evidence type="ECO:0000313" key="3">
    <source>
        <dbReference type="EMBL" id="KAK2145569.1"/>
    </source>
</evidence>
<organism evidence="3 4">
    <name type="scientific">Paralvinella palmiformis</name>
    <dbReference type="NCBI Taxonomy" id="53620"/>
    <lineage>
        <taxon>Eukaryota</taxon>
        <taxon>Metazoa</taxon>
        <taxon>Spiralia</taxon>
        <taxon>Lophotrochozoa</taxon>
        <taxon>Annelida</taxon>
        <taxon>Polychaeta</taxon>
        <taxon>Sedentaria</taxon>
        <taxon>Canalipalpata</taxon>
        <taxon>Terebellida</taxon>
        <taxon>Terebelliformia</taxon>
        <taxon>Alvinellidae</taxon>
        <taxon>Paralvinella</taxon>
    </lineage>
</organism>
<feature type="coiled-coil region" evidence="1">
    <location>
        <begin position="24"/>
        <end position="79"/>
    </location>
</feature>
<keyword evidence="4" id="KW-1185">Reference proteome</keyword>
<feature type="region of interest" description="Disordered" evidence="2">
    <location>
        <begin position="225"/>
        <end position="272"/>
    </location>
</feature>
<dbReference type="Proteomes" id="UP001208570">
    <property type="component" value="Unassembled WGS sequence"/>
</dbReference>
<dbReference type="EMBL" id="JAODUP010000672">
    <property type="protein sequence ID" value="KAK2145569.1"/>
    <property type="molecule type" value="Genomic_DNA"/>
</dbReference>
<feature type="non-terminal residue" evidence="3">
    <location>
        <position position="272"/>
    </location>
</feature>
<dbReference type="AlphaFoldDB" id="A0AAD9MWH1"/>
<feature type="compositionally biased region" description="Basic and acidic residues" evidence="2">
    <location>
        <begin position="225"/>
        <end position="247"/>
    </location>
</feature>
<name>A0AAD9MWH1_9ANNE</name>
<sequence length="272" mass="30878">MTSNLIATDDVAATPELRHSRVVRRAAQRNLAEKLAEIEQQRHLDTQRRHSQAQLERDQKQLRAQLRRLQDQQRLLSENDDTIFSLDSAIFECNIFPEMIDVREDDCFLPDELVTECQQDCVNPYPIVFASTVRSRTSVGSTSGRRNDLDPDEEIQGQGRSMSRSASRCHVTGSLSTNSTPRSSVSAINPLIPGEASPADESWWLGDPEAIQSIRRPRKSVAQLKMEHRWNRSHSVKERPVSRDTTPKRKSVNRSKSMREPPSTSHVTDPNS</sequence>
<feature type="region of interest" description="Disordered" evidence="2">
    <location>
        <begin position="136"/>
        <end position="204"/>
    </location>
</feature>
<comment type="caution">
    <text evidence="3">The sequence shown here is derived from an EMBL/GenBank/DDBJ whole genome shotgun (WGS) entry which is preliminary data.</text>
</comment>
<evidence type="ECO:0000256" key="1">
    <source>
        <dbReference type="SAM" id="Coils"/>
    </source>
</evidence>